<protein>
    <submittedName>
        <fullName evidence="2">Uncharacterized protein</fullName>
    </submittedName>
</protein>
<dbReference type="Proteomes" id="UP001066276">
    <property type="component" value="Chromosome 4_2"/>
</dbReference>
<evidence type="ECO:0000313" key="2">
    <source>
        <dbReference type="EMBL" id="KAJ1164669.1"/>
    </source>
</evidence>
<comment type="caution">
    <text evidence="2">The sequence shown here is derived from an EMBL/GenBank/DDBJ whole genome shotgun (WGS) entry which is preliminary data.</text>
</comment>
<evidence type="ECO:0000313" key="3">
    <source>
        <dbReference type="Proteomes" id="UP001066276"/>
    </source>
</evidence>
<proteinExistence type="predicted"/>
<keyword evidence="3" id="KW-1185">Reference proteome</keyword>
<dbReference type="AlphaFoldDB" id="A0AAV7SKQ9"/>
<accession>A0AAV7SKQ9</accession>
<dbReference type="EMBL" id="JANPWB010000008">
    <property type="protein sequence ID" value="KAJ1164669.1"/>
    <property type="molecule type" value="Genomic_DNA"/>
</dbReference>
<name>A0AAV7SKQ9_PLEWA</name>
<feature type="region of interest" description="Disordered" evidence="1">
    <location>
        <begin position="1"/>
        <end position="37"/>
    </location>
</feature>
<reference evidence="2" key="1">
    <citation type="journal article" date="2022" name="bioRxiv">
        <title>Sequencing and chromosome-scale assembly of the giantPleurodeles waltlgenome.</title>
        <authorList>
            <person name="Brown T."/>
            <person name="Elewa A."/>
            <person name="Iarovenko S."/>
            <person name="Subramanian E."/>
            <person name="Araus A.J."/>
            <person name="Petzold A."/>
            <person name="Susuki M."/>
            <person name="Suzuki K.-i.T."/>
            <person name="Hayashi T."/>
            <person name="Toyoda A."/>
            <person name="Oliveira C."/>
            <person name="Osipova E."/>
            <person name="Leigh N.D."/>
            <person name="Simon A."/>
            <person name="Yun M.H."/>
        </authorList>
    </citation>
    <scope>NUCLEOTIDE SEQUENCE</scope>
    <source>
        <strain evidence="2">20211129_DDA</strain>
        <tissue evidence="2">Liver</tissue>
    </source>
</reference>
<organism evidence="2 3">
    <name type="scientific">Pleurodeles waltl</name>
    <name type="common">Iberian ribbed newt</name>
    <dbReference type="NCBI Taxonomy" id="8319"/>
    <lineage>
        <taxon>Eukaryota</taxon>
        <taxon>Metazoa</taxon>
        <taxon>Chordata</taxon>
        <taxon>Craniata</taxon>
        <taxon>Vertebrata</taxon>
        <taxon>Euteleostomi</taxon>
        <taxon>Amphibia</taxon>
        <taxon>Batrachia</taxon>
        <taxon>Caudata</taxon>
        <taxon>Salamandroidea</taxon>
        <taxon>Salamandridae</taxon>
        <taxon>Pleurodelinae</taxon>
        <taxon>Pleurodeles</taxon>
    </lineage>
</organism>
<sequence length="78" mass="8627">MLSTKRRTHETRDWLRPHGVKVDSPVESVPDEVGPGAPSAVKEPGYVLVCILELTGCLWVPHKSEAKHTIPLRTCNSI</sequence>
<gene>
    <name evidence="2" type="ORF">NDU88_005103</name>
</gene>
<evidence type="ECO:0000256" key="1">
    <source>
        <dbReference type="SAM" id="MobiDB-lite"/>
    </source>
</evidence>